<dbReference type="FunFam" id="3.30.300.30:FF:000008">
    <property type="entry name" value="2,3-dihydroxybenzoate-AMP ligase"/>
    <property type="match status" value="1"/>
</dbReference>
<proteinExistence type="inferred from homology"/>
<accession>A0A3P8L223</accession>
<dbReference type="InterPro" id="IPR045851">
    <property type="entry name" value="AMP-bd_C_sf"/>
</dbReference>
<dbReference type="AlphaFoldDB" id="A0A3P8L223"/>
<dbReference type="PROSITE" id="PS00455">
    <property type="entry name" value="AMP_BINDING"/>
    <property type="match status" value="1"/>
</dbReference>
<organism evidence="6 7">
    <name type="scientific">Tsukamurella paurometabola</name>
    <name type="common">Corynebacterium paurometabolum</name>
    <dbReference type="NCBI Taxonomy" id="2061"/>
    <lineage>
        <taxon>Bacteria</taxon>
        <taxon>Bacillati</taxon>
        <taxon>Actinomycetota</taxon>
        <taxon>Actinomycetes</taxon>
        <taxon>Mycobacteriales</taxon>
        <taxon>Tsukamurellaceae</taxon>
        <taxon>Tsukamurella</taxon>
    </lineage>
</organism>
<protein>
    <submittedName>
        <fullName evidence="5 6">Long-chain-fatty-acid--CoA ligase</fullName>
        <ecNumber evidence="6">6.2.1.3</ecNumber>
    </submittedName>
</protein>
<dbReference type="Proteomes" id="UP000271626">
    <property type="component" value="Chromosome"/>
</dbReference>
<dbReference type="OrthoDB" id="9803968at2"/>
<dbReference type="Pfam" id="PF00501">
    <property type="entry name" value="AMP-binding"/>
    <property type="match status" value="1"/>
</dbReference>
<dbReference type="Pfam" id="PF13193">
    <property type="entry name" value="AMP-binding_C"/>
    <property type="match status" value="1"/>
</dbReference>
<evidence type="ECO:0000259" key="3">
    <source>
        <dbReference type="Pfam" id="PF00501"/>
    </source>
</evidence>
<evidence type="ECO:0000313" key="5">
    <source>
        <dbReference type="EMBL" id="MBS4103572.1"/>
    </source>
</evidence>
<dbReference type="InterPro" id="IPR042099">
    <property type="entry name" value="ANL_N_sf"/>
</dbReference>
<dbReference type="Gene3D" id="3.30.300.30">
    <property type="match status" value="1"/>
</dbReference>
<evidence type="ECO:0000256" key="2">
    <source>
        <dbReference type="ARBA" id="ARBA00022598"/>
    </source>
</evidence>
<feature type="domain" description="AMP-dependent synthetase/ligase" evidence="3">
    <location>
        <begin position="10"/>
        <end position="360"/>
    </location>
</feature>
<keyword evidence="8" id="KW-1185">Reference proteome</keyword>
<dbReference type="CDD" id="cd05936">
    <property type="entry name" value="FC-FACS_FadD_like"/>
    <property type="match status" value="1"/>
</dbReference>
<dbReference type="EMBL" id="JAGXOE010000070">
    <property type="protein sequence ID" value="MBS4103572.1"/>
    <property type="molecule type" value="Genomic_DNA"/>
</dbReference>
<evidence type="ECO:0000313" key="7">
    <source>
        <dbReference type="Proteomes" id="UP000271626"/>
    </source>
</evidence>
<reference evidence="6 7" key="1">
    <citation type="submission" date="2018-12" db="EMBL/GenBank/DDBJ databases">
        <authorList>
            <consortium name="Pathogen Informatics"/>
        </authorList>
    </citation>
    <scope>NUCLEOTIDE SEQUENCE [LARGE SCALE GENOMIC DNA]</scope>
    <source>
        <strain evidence="6 7">NCTC10741</strain>
    </source>
</reference>
<dbReference type="EMBL" id="LR131273">
    <property type="protein sequence ID" value="VDR38785.1"/>
    <property type="molecule type" value="Genomic_DNA"/>
</dbReference>
<dbReference type="InterPro" id="IPR020845">
    <property type="entry name" value="AMP-binding_CS"/>
</dbReference>
<evidence type="ECO:0000259" key="4">
    <source>
        <dbReference type="Pfam" id="PF13193"/>
    </source>
</evidence>
<evidence type="ECO:0000313" key="8">
    <source>
        <dbReference type="Proteomes" id="UP000676853"/>
    </source>
</evidence>
<reference evidence="5 8" key="2">
    <citation type="submission" date="2021-04" db="EMBL/GenBank/DDBJ databases">
        <title>Whole genome sequence analysis of a thiophenic sulfur metabolizing bacteria.</title>
        <authorList>
            <person name="Akhtar N."/>
            <person name="Akram J."/>
            <person name="Aslam A."/>
        </authorList>
    </citation>
    <scope>NUCLEOTIDE SEQUENCE [LARGE SCALE GENOMIC DNA]</scope>
    <source>
        <strain evidence="5 8">3OW</strain>
    </source>
</reference>
<evidence type="ECO:0000313" key="6">
    <source>
        <dbReference type="EMBL" id="VDR38785.1"/>
    </source>
</evidence>
<evidence type="ECO:0000256" key="1">
    <source>
        <dbReference type="ARBA" id="ARBA00006432"/>
    </source>
</evidence>
<feature type="domain" description="AMP-binding enzyme C-terminal" evidence="4">
    <location>
        <begin position="411"/>
        <end position="486"/>
    </location>
</feature>
<keyword evidence="2 6" id="KW-0436">Ligase</keyword>
<dbReference type="SUPFAM" id="SSF56801">
    <property type="entry name" value="Acetyl-CoA synthetase-like"/>
    <property type="match status" value="1"/>
</dbReference>
<dbReference type="Proteomes" id="UP000676853">
    <property type="component" value="Unassembled WGS sequence"/>
</dbReference>
<name>A0A3P8L223_TSUPA</name>
<gene>
    <name evidence="6" type="primary">fadD_5</name>
    <name evidence="5" type="ORF">KFZ73_20290</name>
    <name evidence="6" type="ORF">NCTC10741_01916</name>
</gene>
<dbReference type="PANTHER" id="PTHR43201:SF5">
    <property type="entry name" value="MEDIUM-CHAIN ACYL-COA LIGASE ACSF2, MITOCHONDRIAL"/>
    <property type="match status" value="1"/>
</dbReference>
<sequence length="500" mass="52893">MTNLAENLTAAAASHADTVALKCDDLQFTYAEFDDAAARFATYLAEQGIAPGDRVGIMLPNTPAFAIVFYGIMRRGAIAVPMNPLLKAAEVEYYLANTSAKALFATPVFADDAEAGATAAGASCHFGDDAALATLLAKYEPTAAVEPREPSDTAVILHTSGTTGKPKGAELTHQGLGMNCEISGRTLLHLSNDDVVMGCLPLFHVFGLTCGLNAAVRFAATLTLIPRFDPRKAIEVIGRDHVTVFLGVPTMYAALVAALQPGDDVSSLRACGSGGAALPLQVIADFEKAFNAIIMEGYGLSETSPVACFNHPDKPRKPGTIGTPIEGVSMRVVDDAGNEVPQGERGEVQISGHNIMKGYWNLPEATAAAIDADGWFSTGDIGIVDEDGYFSIVDRKKEMIIRGGLNVYPRELEEVLYSHPEIAEAAVVGIPHASLGEEVGAAVALKAGSTLTAEAVRDFVKERVASYKYPRHVWLLAELPKGATGKVQKRDISIPSEYSA</sequence>
<dbReference type="GO" id="GO:0031956">
    <property type="term" value="F:medium-chain fatty acid-CoA ligase activity"/>
    <property type="evidence" value="ECO:0007669"/>
    <property type="project" value="TreeGrafter"/>
</dbReference>
<dbReference type="RefSeq" id="WP_126195970.1">
    <property type="nucleotide sequence ID" value="NZ_CP085954.1"/>
</dbReference>
<dbReference type="Gene3D" id="3.40.50.12780">
    <property type="entry name" value="N-terminal domain of ligase-like"/>
    <property type="match status" value="1"/>
</dbReference>
<dbReference type="EC" id="6.2.1.3" evidence="6"/>
<comment type="similarity">
    <text evidence="1">Belongs to the ATP-dependent AMP-binding enzyme family.</text>
</comment>
<dbReference type="InterPro" id="IPR025110">
    <property type="entry name" value="AMP-bd_C"/>
</dbReference>
<dbReference type="GO" id="GO:0004467">
    <property type="term" value="F:long-chain fatty acid-CoA ligase activity"/>
    <property type="evidence" value="ECO:0007669"/>
    <property type="project" value="UniProtKB-EC"/>
</dbReference>
<dbReference type="PANTHER" id="PTHR43201">
    <property type="entry name" value="ACYL-COA SYNTHETASE"/>
    <property type="match status" value="1"/>
</dbReference>
<dbReference type="InterPro" id="IPR000873">
    <property type="entry name" value="AMP-dep_synth/lig_dom"/>
</dbReference>